<organism evidence="1 2">
    <name type="scientific">Vermiconidia calcicola</name>
    <dbReference type="NCBI Taxonomy" id="1690605"/>
    <lineage>
        <taxon>Eukaryota</taxon>
        <taxon>Fungi</taxon>
        <taxon>Dikarya</taxon>
        <taxon>Ascomycota</taxon>
        <taxon>Pezizomycotina</taxon>
        <taxon>Dothideomycetes</taxon>
        <taxon>Dothideomycetidae</taxon>
        <taxon>Mycosphaerellales</taxon>
        <taxon>Extremaceae</taxon>
        <taxon>Vermiconidia</taxon>
    </lineage>
</organism>
<dbReference type="Proteomes" id="UP001281147">
    <property type="component" value="Unassembled WGS sequence"/>
</dbReference>
<accession>A0ACC3NL99</accession>
<proteinExistence type="predicted"/>
<protein>
    <submittedName>
        <fullName evidence="1">Uncharacterized protein</fullName>
    </submittedName>
</protein>
<comment type="caution">
    <text evidence="1">The sequence shown here is derived from an EMBL/GenBank/DDBJ whole genome shotgun (WGS) entry which is preliminary data.</text>
</comment>
<evidence type="ECO:0000313" key="2">
    <source>
        <dbReference type="Proteomes" id="UP001281147"/>
    </source>
</evidence>
<reference evidence="1" key="1">
    <citation type="submission" date="2023-07" db="EMBL/GenBank/DDBJ databases">
        <title>Black Yeasts Isolated from many extreme environments.</title>
        <authorList>
            <person name="Coleine C."/>
            <person name="Stajich J.E."/>
            <person name="Selbmann L."/>
        </authorList>
    </citation>
    <scope>NUCLEOTIDE SEQUENCE</scope>
    <source>
        <strain evidence="1">CCFEE 5714</strain>
    </source>
</reference>
<name>A0ACC3NL99_9PEZI</name>
<sequence length="169" mass="19019">MEPVQSSVSASKKFNLLSRKRHYHTINPKANNMTNNADKTCNDIVPKNILNISASKHLTGHAIADVVEKDWQKVDPTTKASFKNVGFDVDPTDISQTLTEIQQILTEQPWGGILLGWCLRGYAERTELFEQIVQLCVDEMKRMPTLPKLMFCTGPTNLAEATLRNFSVE</sequence>
<evidence type="ECO:0000313" key="1">
    <source>
        <dbReference type="EMBL" id="KAK3718141.1"/>
    </source>
</evidence>
<keyword evidence="2" id="KW-1185">Reference proteome</keyword>
<dbReference type="EMBL" id="JAUTXU010000033">
    <property type="protein sequence ID" value="KAK3718141.1"/>
    <property type="molecule type" value="Genomic_DNA"/>
</dbReference>
<gene>
    <name evidence="1" type="ORF">LTR37_005256</name>
</gene>